<feature type="compositionally biased region" description="Basic and acidic residues" evidence="2">
    <location>
        <begin position="779"/>
        <end position="790"/>
    </location>
</feature>
<feature type="region of interest" description="Disordered" evidence="2">
    <location>
        <begin position="234"/>
        <end position="305"/>
    </location>
</feature>
<dbReference type="GeneID" id="20038896"/>
<feature type="coiled-coil region" evidence="1">
    <location>
        <begin position="497"/>
        <end position="555"/>
    </location>
</feature>
<feature type="region of interest" description="Disordered" evidence="2">
    <location>
        <begin position="65"/>
        <end position="147"/>
    </location>
</feature>
<feature type="region of interest" description="Disordered" evidence="2">
    <location>
        <begin position="337"/>
        <end position="390"/>
    </location>
</feature>
<feature type="region of interest" description="Disordered" evidence="2">
    <location>
        <begin position="627"/>
        <end position="656"/>
    </location>
</feature>
<feature type="compositionally biased region" description="Gly residues" evidence="2">
    <location>
        <begin position="257"/>
        <end position="267"/>
    </location>
</feature>
<dbReference type="OrthoDB" id="372753at2759"/>
<keyword evidence="3" id="KW-1133">Transmembrane helix</keyword>
<feature type="region of interest" description="Disordered" evidence="2">
    <location>
        <begin position="1235"/>
        <end position="1254"/>
    </location>
</feature>
<evidence type="ECO:0000313" key="5">
    <source>
        <dbReference type="Proteomes" id="UP000030640"/>
    </source>
</evidence>
<evidence type="ECO:0000256" key="2">
    <source>
        <dbReference type="SAM" id="MobiDB-lite"/>
    </source>
</evidence>
<keyword evidence="3" id="KW-0472">Membrane</keyword>
<accession>W7A3I3</accession>
<evidence type="ECO:0000313" key="4">
    <source>
        <dbReference type="EMBL" id="EUD65898.1"/>
    </source>
</evidence>
<gene>
    <name evidence="4" type="ORF">C922_03622</name>
</gene>
<feature type="transmembrane region" description="Helical" evidence="3">
    <location>
        <begin position="1404"/>
        <end position="1425"/>
    </location>
</feature>
<feature type="compositionally biased region" description="Acidic residues" evidence="2">
    <location>
        <begin position="71"/>
        <end position="92"/>
    </location>
</feature>
<feature type="transmembrane region" description="Helical" evidence="3">
    <location>
        <begin position="1431"/>
        <end position="1451"/>
    </location>
</feature>
<dbReference type="VEuPathDB" id="PlasmoDB:C922_03622"/>
<evidence type="ECO:0000256" key="3">
    <source>
        <dbReference type="SAM" id="Phobius"/>
    </source>
</evidence>
<dbReference type="EMBL" id="KI965475">
    <property type="protein sequence ID" value="EUD65898.1"/>
    <property type="molecule type" value="Genomic_DNA"/>
</dbReference>
<reference evidence="4 5" key="1">
    <citation type="submission" date="2013-02" db="EMBL/GenBank/DDBJ databases">
        <title>The Genome Sequence of Plasmodium inui San Antonio 1.</title>
        <authorList>
            <consortium name="The Broad Institute Genome Sequencing Platform"/>
            <consortium name="The Broad Institute Genome Sequencing Center for Infectious Disease"/>
            <person name="Neafsey D."/>
            <person name="Cheeseman I."/>
            <person name="Volkman S."/>
            <person name="Adams J."/>
            <person name="Walker B."/>
            <person name="Young S.K."/>
            <person name="Zeng Q."/>
            <person name="Gargeya S."/>
            <person name="Fitzgerald M."/>
            <person name="Haas B."/>
            <person name="Abouelleil A."/>
            <person name="Alvarado L."/>
            <person name="Arachchi H.M."/>
            <person name="Berlin A.M."/>
            <person name="Chapman S.B."/>
            <person name="Dewar J."/>
            <person name="Goldberg J."/>
            <person name="Griggs A."/>
            <person name="Gujja S."/>
            <person name="Hansen M."/>
            <person name="Howarth C."/>
            <person name="Imamovic A."/>
            <person name="Larimer J."/>
            <person name="McCowan C."/>
            <person name="Murphy C."/>
            <person name="Neiman D."/>
            <person name="Pearson M."/>
            <person name="Priest M."/>
            <person name="Roberts A."/>
            <person name="Saif S."/>
            <person name="Shea T."/>
            <person name="Sisk P."/>
            <person name="Sykes S."/>
            <person name="Wortman J."/>
            <person name="Nusbaum C."/>
            <person name="Birren B."/>
        </authorList>
    </citation>
    <scope>NUCLEOTIDE SEQUENCE [LARGE SCALE GENOMIC DNA]</scope>
    <source>
        <strain evidence="4 5">San Antonio 1</strain>
    </source>
</reference>
<feature type="compositionally biased region" description="Basic residues" evidence="2">
    <location>
        <begin position="768"/>
        <end position="778"/>
    </location>
</feature>
<protein>
    <submittedName>
        <fullName evidence="4">Uncharacterized protein</fullName>
    </submittedName>
</protein>
<evidence type="ECO:0000256" key="1">
    <source>
        <dbReference type="SAM" id="Coils"/>
    </source>
</evidence>
<feature type="compositionally biased region" description="Polar residues" evidence="2">
    <location>
        <begin position="342"/>
        <end position="351"/>
    </location>
</feature>
<dbReference type="RefSeq" id="XP_008817436.1">
    <property type="nucleotide sequence ID" value="XM_008819214.1"/>
</dbReference>
<keyword evidence="1" id="KW-0175">Coiled coil</keyword>
<name>W7A3I3_9APIC</name>
<feature type="compositionally biased region" description="Basic and acidic residues" evidence="2">
    <location>
        <begin position="1313"/>
        <end position="1331"/>
    </location>
</feature>
<dbReference type="Proteomes" id="UP000030640">
    <property type="component" value="Unassembled WGS sequence"/>
</dbReference>
<keyword evidence="5" id="KW-1185">Reference proteome</keyword>
<feature type="region of interest" description="Disordered" evidence="2">
    <location>
        <begin position="1309"/>
        <end position="1332"/>
    </location>
</feature>
<sequence>MPEVVDELKLFLTNLAKGSESVDAKDLLSAGIADKSVIQNIEAKLGGSPWNVERLIELGIDTIQSGHENGDYNEEDNQEDNEKDNQDEEEHELEQRQDSSDDLISDLGSARVVRRQFGPPVDAESYGGGGEQSGAQPGDGSSEDSYDFTANQAASHTDDHNGSQTVQRCEHQGETPMKEADFFHTNITLKSCSSIAEEVKKQAQQSCINLHPVVKEFICLLVFLFARIREEGGRAGTSRGDNADQSDDQNADVSSDGSGGKKCNGGGRGRRCNMVRGGRTGPSRYALLPKGSTAEYEEHPPDVYPGKRKKIRKIKYLNRSGQECASICKEICWKEDQRGEDPSSNSNGTNGESDEEEGNFPFSGYSNGEPSSGAHYRNEQSSLKSPNTCNRRCHHGEDMQSVLFTLNRKEDDKYQYNDKDRYQYSMDDIEQALEKGNVNRVCEKIYKHMKRVSQMKNDQMTQKNIDLITSLLYLTYTHLGLSLLRSREVFLKLCHLRKQFQKYKEKSKQLKRELEKKVKTYYQKIKSSEECTEECERLKASYEEVKKDNDKLKRYDFILHRLRMKVHLLEADKVLLAKRKEELELVVRRKGAYFVGSRQGAEVKATKEKVTQKEVTTARITKLVPKRPPERSGLIQYPFQSDKDGDPLPDGTRKSEDNIGEEQQAVNHIVEISPADQHAGEKLIFPRKSESTKESETKKSACHMVEKSIQTMEEIQFWGHRISRSHSLCRGKEETGECNPGGLTDLGGGPPCWEEMTDVMGSAAWENRRRKGMTSKKGRPSDRKDTERKHTSPFVRDILRTCGRTALVHVESTHLVRCLQLRPPLCLPPFMRHGGDKAVLERFHFGEAAQFEKNPNRGCFPAGVEAALKVGLPKQVVTPLWRKTIIENLCGYMVRSHLSGGTPASHVRLLNQLADVYWRFSLYDEGVDEIEVVGANSIRRGVRSFRDFLDRLSFETSRILSHLLSQQESIAQSWEAFISSFCCHFFRGENELLLTCHEGMCAEGDDSSVSALSLKGGSEDRVGGILSDDYLFRDHSLGNQIFYPNGTITEANTSEGLNYFGLFPPVGVYVRGVTHHWASTPHTQRGGAFPWNEMDQRAETHTNRKDSPLEGADQLTLHRGSPVKDIYPNHERLTKFYVDTKTHVMYVTVDGTLGEGQLTGRSPNEHREWESHPQMGSIAKQAVHHTCQCSPQQSNNPSRKVLPLVWESPLRMKKKGRGVGRARRRGVINQGGWRRQLSNVGNTGGMIHSGVRNPIEDDTTEQQSIQMLRPCSSTKSDVTWNRGAGAVVNLGREAWFTIRGGNKRFCYPNGRGESSHGRISTHDGGPRDRSNINHVSDLIAKGHRYGVRDGKKKFLLVGWRKRVKACHRVLRGTSRGGTRKMEKGYLNEWGNRNRSCELIRKNRMWIVAISLFLLLIVLIDSYLFGGSILLSLLYCVCLAMLLTVSMIKQLIHMMHVPFSEKILSQDWLDFLCVYFIRMVNHFHRGWYESGEGVPRPS</sequence>
<feature type="compositionally biased region" description="Polar residues" evidence="2">
    <location>
        <begin position="379"/>
        <end position="390"/>
    </location>
</feature>
<proteinExistence type="predicted"/>
<feature type="compositionally biased region" description="Basic and acidic residues" evidence="2">
    <location>
        <begin position="641"/>
        <end position="656"/>
    </location>
</feature>
<feature type="region of interest" description="Disordered" evidence="2">
    <location>
        <begin position="763"/>
        <end position="790"/>
    </location>
</feature>
<keyword evidence="3" id="KW-0812">Transmembrane</keyword>
<organism evidence="4 5">
    <name type="scientific">Plasmodium inui San Antonio 1</name>
    <dbReference type="NCBI Taxonomy" id="1237626"/>
    <lineage>
        <taxon>Eukaryota</taxon>
        <taxon>Sar</taxon>
        <taxon>Alveolata</taxon>
        <taxon>Apicomplexa</taxon>
        <taxon>Aconoidasida</taxon>
        <taxon>Haemosporida</taxon>
        <taxon>Plasmodiidae</taxon>
        <taxon>Plasmodium</taxon>
        <taxon>Plasmodium (Plasmodium)</taxon>
    </lineage>
</organism>